<keyword evidence="1 7" id="KW-1003">Cell membrane</keyword>
<comment type="similarity">
    <text evidence="7">Belongs to the transglycosylase MltG family.</text>
</comment>
<proteinExistence type="inferred from homology"/>
<comment type="catalytic activity">
    <reaction evidence="7">
        <text>a peptidoglycan chain = a peptidoglycan chain with N-acetyl-1,6-anhydromuramyl-[peptide] at the reducing end + a peptidoglycan chain with N-acetylglucosamine at the non-reducing end.</text>
        <dbReference type="EC" id="4.2.2.29"/>
    </reaction>
</comment>
<reference evidence="8" key="2">
    <citation type="submission" date="2021-04" db="EMBL/GenBank/DDBJ databases">
        <authorList>
            <person name="Gilroy R."/>
        </authorList>
    </citation>
    <scope>NUCLEOTIDE SEQUENCE</scope>
    <source>
        <strain evidence="8">ChiSjej5B23-2810</strain>
    </source>
</reference>
<organism evidence="8 9">
    <name type="scientific">Candidatus Faecalibacterium faecigallinarum</name>
    <dbReference type="NCBI Taxonomy" id="2838577"/>
    <lineage>
        <taxon>Bacteria</taxon>
        <taxon>Bacillati</taxon>
        <taxon>Bacillota</taxon>
        <taxon>Clostridia</taxon>
        <taxon>Eubacteriales</taxon>
        <taxon>Oscillospiraceae</taxon>
        <taxon>Faecalibacterium</taxon>
    </lineage>
</organism>
<comment type="function">
    <text evidence="7">Functions as a peptidoglycan terminase that cleaves nascent peptidoglycan strands endolytically to terminate their elongation.</text>
</comment>
<gene>
    <name evidence="7 8" type="primary">mltG</name>
    <name evidence="8" type="ORF">H9703_00845</name>
</gene>
<dbReference type="HAMAP" id="MF_02065">
    <property type="entry name" value="MltG"/>
    <property type="match status" value="1"/>
</dbReference>
<dbReference type="GO" id="GO:0005886">
    <property type="term" value="C:plasma membrane"/>
    <property type="evidence" value="ECO:0007669"/>
    <property type="project" value="UniProtKB-UniRule"/>
</dbReference>
<dbReference type="Pfam" id="PF02618">
    <property type="entry name" value="YceG"/>
    <property type="match status" value="1"/>
</dbReference>
<dbReference type="AlphaFoldDB" id="A0A9D2P8P8"/>
<keyword evidence="5 7" id="KW-0456">Lyase</keyword>
<keyword evidence="2 7" id="KW-0812">Transmembrane</keyword>
<dbReference type="Proteomes" id="UP000823906">
    <property type="component" value="Unassembled WGS sequence"/>
</dbReference>
<dbReference type="GO" id="GO:0008932">
    <property type="term" value="F:lytic endotransglycosylase activity"/>
    <property type="evidence" value="ECO:0007669"/>
    <property type="project" value="UniProtKB-UniRule"/>
</dbReference>
<keyword evidence="6 7" id="KW-0961">Cell wall biogenesis/degradation</keyword>
<evidence type="ECO:0000256" key="1">
    <source>
        <dbReference type="ARBA" id="ARBA00022475"/>
    </source>
</evidence>
<name>A0A9D2P8P8_9FIRM</name>
<dbReference type="PANTHER" id="PTHR30518">
    <property type="entry name" value="ENDOLYTIC MUREIN TRANSGLYCOSYLASE"/>
    <property type="match status" value="1"/>
</dbReference>
<evidence type="ECO:0000256" key="6">
    <source>
        <dbReference type="ARBA" id="ARBA00023316"/>
    </source>
</evidence>
<evidence type="ECO:0000313" key="9">
    <source>
        <dbReference type="Proteomes" id="UP000823906"/>
    </source>
</evidence>
<comment type="caution">
    <text evidence="8">The sequence shown here is derived from an EMBL/GenBank/DDBJ whole genome shotgun (WGS) entry which is preliminary data.</text>
</comment>
<evidence type="ECO:0000256" key="5">
    <source>
        <dbReference type="ARBA" id="ARBA00023239"/>
    </source>
</evidence>
<evidence type="ECO:0000313" key="8">
    <source>
        <dbReference type="EMBL" id="HJC44679.1"/>
    </source>
</evidence>
<dbReference type="GO" id="GO:0009252">
    <property type="term" value="P:peptidoglycan biosynthetic process"/>
    <property type="evidence" value="ECO:0007669"/>
    <property type="project" value="UniProtKB-UniRule"/>
</dbReference>
<sequence length="382" mass="41879">MKEPNTSKHTAPRRKGRWLGRALLGLLLVLLLAAGATAFLFRREITGGAAAGQTVTVTVEKGSGVAAIASRLKEAGVIRFPRLFRWYVGRQGAAGRLQYGTFEVEKGASYDALIEALSAYAAAETTRLTFPEGTTAIAIAQKMEQAGLCTAEEFLDEANSGDFSEFAFWQYVPEDVPGRFMKCEGYLFPDTYEFLNDGTVHDYVATFYARFDEVVTEDVYAALEAEGMTLHELVTLASFVQEEAGNDQDGNVAQVFRNRLAEGSPYPRLESNVSSYIQSDEDNNYLWNWVAPWYGGWDNIPSEIVAAYDTYSREGLPAGPVSNPGLAAIRAALDPQPSPEAEDAYFFVTDLTGHYYYARTLAEHQANIRAARAVNAGLSTAD</sequence>
<reference evidence="8" key="1">
    <citation type="journal article" date="2021" name="PeerJ">
        <title>Extensive microbial diversity within the chicken gut microbiome revealed by metagenomics and culture.</title>
        <authorList>
            <person name="Gilroy R."/>
            <person name="Ravi A."/>
            <person name="Getino M."/>
            <person name="Pursley I."/>
            <person name="Horton D.L."/>
            <person name="Alikhan N.F."/>
            <person name="Baker D."/>
            <person name="Gharbi K."/>
            <person name="Hall N."/>
            <person name="Watson M."/>
            <person name="Adriaenssens E.M."/>
            <person name="Foster-Nyarko E."/>
            <person name="Jarju S."/>
            <person name="Secka A."/>
            <person name="Antonio M."/>
            <person name="Oren A."/>
            <person name="Chaudhuri R.R."/>
            <person name="La Ragione R."/>
            <person name="Hildebrand F."/>
            <person name="Pallen M.J."/>
        </authorList>
    </citation>
    <scope>NUCLEOTIDE SEQUENCE</scope>
    <source>
        <strain evidence="8">ChiSjej5B23-2810</strain>
    </source>
</reference>
<dbReference type="EMBL" id="DWWN01000007">
    <property type="protein sequence ID" value="HJC44679.1"/>
    <property type="molecule type" value="Genomic_DNA"/>
</dbReference>
<keyword evidence="4 7" id="KW-0472">Membrane</keyword>
<evidence type="ECO:0000256" key="3">
    <source>
        <dbReference type="ARBA" id="ARBA00022989"/>
    </source>
</evidence>
<feature type="site" description="Important for catalytic activity" evidence="7">
    <location>
        <position position="243"/>
    </location>
</feature>
<accession>A0A9D2P8P8</accession>
<dbReference type="EC" id="4.2.2.29" evidence="7"/>
<evidence type="ECO:0000256" key="2">
    <source>
        <dbReference type="ARBA" id="ARBA00022692"/>
    </source>
</evidence>
<dbReference type="PANTHER" id="PTHR30518:SF2">
    <property type="entry name" value="ENDOLYTIC MUREIN TRANSGLYCOSYLASE"/>
    <property type="match status" value="1"/>
</dbReference>
<protein>
    <recommendedName>
        <fullName evidence="7">Endolytic murein transglycosylase</fullName>
        <ecNumber evidence="7">4.2.2.29</ecNumber>
    </recommendedName>
    <alternativeName>
        <fullName evidence="7">Peptidoglycan lytic transglycosylase</fullName>
    </alternativeName>
    <alternativeName>
        <fullName evidence="7">Peptidoglycan polymerization terminase</fullName>
    </alternativeName>
</protein>
<evidence type="ECO:0000256" key="7">
    <source>
        <dbReference type="HAMAP-Rule" id="MF_02065"/>
    </source>
</evidence>
<dbReference type="GO" id="GO:0071555">
    <property type="term" value="P:cell wall organization"/>
    <property type="evidence" value="ECO:0007669"/>
    <property type="project" value="UniProtKB-KW"/>
</dbReference>
<keyword evidence="3 7" id="KW-1133">Transmembrane helix</keyword>
<dbReference type="InterPro" id="IPR003770">
    <property type="entry name" value="MLTG-like"/>
</dbReference>
<dbReference type="Gene3D" id="3.30.1490.480">
    <property type="entry name" value="Endolytic murein transglycosylase"/>
    <property type="match status" value="1"/>
</dbReference>
<dbReference type="NCBIfam" id="TIGR00247">
    <property type="entry name" value="endolytic transglycosylase MltG"/>
    <property type="match status" value="1"/>
</dbReference>
<evidence type="ECO:0000256" key="4">
    <source>
        <dbReference type="ARBA" id="ARBA00023136"/>
    </source>
</evidence>